<dbReference type="Gene3D" id="3.30.460.10">
    <property type="entry name" value="Beta Polymerase, domain 2"/>
    <property type="match status" value="1"/>
</dbReference>
<dbReference type="Gene3D" id="1.10.1410.10">
    <property type="match status" value="1"/>
</dbReference>
<dbReference type="GO" id="GO:0050265">
    <property type="term" value="F:RNA uridylyltransferase activity"/>
    <property type="evidence" value="ECO:0007669"/>
    <property type="project" value="TreeGrafter"/>
</dbReference>
<feature type="compositionally biased region" description="Polar residues" evidence="1">
    <location>
        <begin position="429"/>
        <end position="466"/>
    </location>
</feature>
<evidence type="ECO:0000256" key="1">
    <source>
        <dbReference type="SAM" id="MobiDB-lite"/>
    </source>
</evidence>
<proteinExistence type="predicted"/>
<gene>
    <name evidence="3" type="ORF">FNV43_RR24757</name>
</gene>
<organism evidence="3 4">
    <name type="scientific">Rhamnella rubrinervis</name>
    <dbReference type="NCBI Taxonomy" id="2594499"/>
    <lineage>
        <taxon>Eukaryota</taxon>
        <taxon>Viridiplantae</taxon>
        <taxon>Streptophyta</taxon>
        <taxon>Embryophyta</taxon>
        <taxon>Tracheophyta</taxon>
        <taxon>Spermatophyta</taxon>
        <taxon>Magnoliopsida</taxon>
        <taxon>eudicotyledons</taxon>
        <taxon>Gunneridae</taxon>
        <taxon>Pentapetalae</taxon>
        <taxon>rosids</taxon>
        <taxon>fabids</taxon>
        <taxon>Rosales</taxon>
        <taxon>Rhamnaceae</taxon>
        <taxon>rhamnoid group</taxon>
        <taxon>Rhamneae</taxon>
        <taxon>Rhamnella</taxon>
    </lineage>
</organism>
<dbReference type="AlphaFoldDB" id="A0A8K0DT70"/>
<dbReference type="InterPro" id="IPR043519">
    <property type="entry name" value="NT_sf"/>
</dbReference>
<dbReference type="Pfam" id="PF22600">
    <property type="entry name" value="MTPAP-like_central"/>
    <property type="match status" value="1"/>
</dbReference>
<dbReference type="Proteomes" id="UP000796880">
    <property type="component" value="Unassembled WGS sequence"/>
</dbReference>
<dbReference type="CDD" id="cd05402">
    <property type="entry name" value="NT_PAP_TUTase"/>
    <property type="match status" value="1"/>
</dbReference>
<evidence type="ECO:0000259" key="2">
    <source>
        <dbReference type="Pfam" id="PF22600"/>
    </source>
</evidence>
<dbReference type="OrthoDB" id="2274644at2759"/>
<dbReference type="SUPFAM" id="SSF81301">
    <property type="entry name" value="Nucleotidyltransferase"/>
    <property type="match status" value="1"/>
</dbReference>
<name>A0A8K0DT70_9ROSA</name>
<feature type="domain" description="Poly(A) RNA polymerase mitochondrial-like central palm" evidence="2">
    <location>
        <begin position="10"/>
        <end position="145"/>
    </location>
</feature>
<reference evidence="3" key="1">
    <citation type="submission" date="2020-03" db="EMBL/GenBank/DDBJ databases">
        <title>A high-quality chromosome-level genome assembly of a woody plant with both climbing and erect habits, Rhamnella rubrinervis.</title>
        <authorList>
            <person name="Lu Z."/>
            <person name="Yang Y."/>
            <person name="Zhu X."/>
            <person name="Sun Y."/>
        </authorList>
    </citation>
    <scope>NUCLEOTIDE SEQUENCE</scope>
    <source>
        <strain evidence="3">BYM</strain>
        <tissue evidence="3">Leaf</tissue>
    </source>
</reference>
<evidence type="ECO:0000313" key="4">
    <source>
        <dbReference type="Proteomes" id="UP000796880"/>
    </source>
</evidence>
<protein>
    <recommendedName>
        <fullName evidence="2">Poly(A) RNA polymerase mitochondrial-like central palm domain-containing protein</fullName>
    </recommendedName>
</protein>
<comment type="caution">
    <text evidence="3">The sequence shown here is derived from an EMBL/GenBank/DDBJ whole genome shotgun (WGS) entry which is preliminary data.</text>
</comment>
<accession>A0A8K0DT70</accession>
<dbReference type="EMBL" id="VOIH02000011">
    <property type="protein sequence ID" value="KAF3433654.1"/>
    <property type="molecule type" value="Genomic_DNA"/>
</dbReference>
<evidence type="ECO:0000313" key="3">
    <source>
        <dbReference type="EMBL" id="KAF3433654.1"/>
    </source>
</evidence>
<keyword evidence="4" id="KW-1185">Reference proteome</keyword>
<dbReference type="PANTHER" id="PTHR12271">
    <property type="entry name" value="POLY A POLYMERASE CID PAP -RELATED"/>
    <property type="match status" value="1"/>
</dbReference>
<dbReference type="GO" id="GO:0031123">
    <property type="term" value="P:RNA 3'-end processing"/>
    <property type="evidence" value="ECO:0007669"/>
    <property type="project" value="TreeGrafter"/>
</dbReference>
<dbReference type="PANTHER" id="PTHR12271:SF123">
    <property type="entry name" value="PROTEIN HESO1"/>
    <property type="match status" value="1"/>
</dbReference>
<dbReference type="SUPFAM" id="SSF81631">
    <property type="entry name" value="PAP/OAS1 substrate-binding domain"/>
    <property type="match status" value="1"/>
</dbReference>
<sequence length="474" mass="54372">MSTYNTLEPSLNEILAAIKPLHDDRVTRFQIIDELRGLVQSLEILRGATVEPFGSFASNLYSHGADLDISIDLYSGSFISTAGKKHKLNLLRHLIKAMKQRGGWHKLQFIPNARVPILKVESNLQNISCDISIDNLQGQMKSKFLLWINDIDARFRDMVFLVKEWAKAHNINNPKTGTFNSYSLSLLVIFHFQTCVPAIFPPLKDIYPGNIADDLTGLRADAERHIAETCAVNILRFKSNKQRAVNRTSLSELFISFLEKFCDISLRAPNLGICTYKGQWEHIQSNTRWLPQTYALFIEDPFEQPANTARALSAKQLLRISEAFGLTYHRLISNLNRNTLLYTLVQQKTLQFISRAPVGNTSYTADQYQSNFPQLQRVDHLHLQNQSSNSILCQTTRLQRPRRGYLHSQNSSSNGNCHQPYPQVQMVRNSSSEVQPQFQNTRQEGYYSNASTRKPPLQTNFNQRQQMWRPRSDR</sequence>
<feature type="region of interest" description="Disordered" evidence="1">
    <location>
        <begin position="429"/>
        <end position="474"/>
    </location>
</feature>
<dbReference type="InterPro" id="IPR054708">
    <property type="entry name" value="MTPAP-like_central"/>
</dbReference>